<proteinExistence type="predicted"/>
<organism evidence="2 3">
    <name type="scientific">Ignelater luminosus</name>
    <name type="common">Cucubano</name>
    <name type="synonym">Pyrophorus luminosus</name>
    <dbReference type="NCBI Taxonomy" id="2038154"/>
    <lineage>
        <taxon>Eukaryota</taxon>
        <taxon>Metazoa</taxon>
        <taxon>Ecdysozoa</taxon>
        <taxon>Arthropoda</taxon>
        <taxon>Hexapoda</taxon>
        <taxon>Insecta</taxon>
        <taxon>Pterygota</taxon>
        <taxon>Neoptera</taxon>
        <taxon>Endopterygota</taxon>
        <taxon>Coleoptera</taxon>
        <taxon>Polyphaga</taxon>
        <taxon>Elateriformia</taxon>
        <taxon>Elateroidea</taxon>
        <taxon>Elateridae</taxon>
        <taxon>Agrypninae</taxon>
        <taxon>Pyrophorini</taxon>
        <taxon>Ignelater</taxon>
    </lineage>
</organism>
<feature type="compositionally biased region" description="Basic and acidic residues" evidence="1">
    <location>
        <begin position="9"/>
        <end position="26"/>
    </location>
</feature>
<feature type="region of interest" description="Disordered" evidence="1">
    <location>
        <begin position="1"/>
        <end position="85"/>
    </location>
</feature>
<comment type="caution">
    <text evidence="2">The sequence shown here is derived from an EMBL/GenBank/DDBJ whole genome shotgun (WGS) entry which is preliminary data.</text>
</comment>
<protein>
    <submittedName>
        <fullName evidence="2">Uncharacterized protein</fullName>
    </submittedName>
</protein>
<accession>A0A8K0G1X1</accession>
<dbReference type="SUPFAM" id="SSF47473">
    <property type="entry name" value="EF-hand"/>
    <property type="match status" value="1"/>
</dbReference>
<dbReference type="InterPro" id="IPR011992">
    <property type="entry name" value="EF-hand-dom_pair"/>
</dbReference>
<evidence type="ECO:0000256" key="1">
    <source>
        <dbReference type="SAM" id="MobiDB-lite"/>
    </source>
</evidence>
<gene>
    <name evidence="2" type="ORF">ILUMI_23159</name>
</gene>
<sequence length="400" mass="45933">MMENNNVVDDTHKASSQENNTKELSESRSSIKSTKSLEKRISNTGSLKSEKDVHFANTSIKEKSGEQKSDKQDALSQKSGTDASAKVPHKFIANWRQACDRTRDRTRDLLKRWRTLPECEENAKAAEKEDVQEDRCGWSVHVWTTWVDRFSIDASQAWEEEQEYQLTPTQNNKFSHFFTCLLDHDHDDLVSDQDFEALSERLRHFADWSINSAEFNILQQVERGFMDTFLEGIADERLGFKVNDQMFITREGWLHKWGQLVSTSKNLTDFPIWLQYLVKILFQVINRSGSGIISRDELSAFYSSVLGFDAIRVGEILDVAYQAMTSNGDHPLSYHVYRLCFANYLLARYPNGSGQFLLGFAPSPMPSALFPVDYSALNTQPEDLEQYAPDHQSNRRSIIV</sequence>
<dbReference type="Proteomes" id="UP000801492">
    <property type="component" value="Unassembled WGS sequence"/>
</dbReference>
<feature type="compositionally biased region" description="Basic and acidic residues" evidence="1">
    <location>
        <begin position="48"/>
        <end position="73"/>
    </location>
</feature>
<dbReference type="AlphaFoldDB" id="A0A8K0G1X1"/>
<name>A0A8K0G1X1_IGNLU</name>
<keyword evidence="3" id="KW-1185">Reference proteome</keyword>
<dbReference type="EMBL" id="VTPC01090570">
    <property type="protein sequence ID" value="KAF2883021.1"/>
    <property type="molecule type" value="Genomic_DNA"/>
</dbReference>
<evidence type="ECO:0000313" key="2">
    <source>
        <dbReference type="EMBL" id="KAF2883021.1"/>
    </source>
</evidence>
<dbReference type="OrthoDB" id="6041230at2759"/>
<reference evidence="2" key="1">
    <citation type="submission" date="2019-08" db="EMBL/GenBank/DDBJ databases">
        <title>The genome of the North American firefly Photinus pyralis.</title>
        <authorList>
            <consortium name="Photinus pyralis genome working group"/>
            <person name="Fallon T.R."/>
            <person name="Sander Lower S.E."/>
            <person name="Weng J.-K."/>
        </authorList>
    </citation>
    <scope>NUCLEOTIDE SEQUENCE</scope>
    <source>
        <strain evidence="2">TRF0915ILg1</strain>
        <tissue evidence="2">Whole body</tissue>
    </source>
</reference>
<evidence type="ECO:0000313" key="3">
    <source>
        <dbReference type="Proteomes" id="UP000801492"/>
    </source>
</evidence>
<dbReference type="Gene3D" id="1.10.238.10">
    <property type="entry name" value="EF-hand"/>
    <property type="match status" value="1"/>
</dbReference>